<dbReference type="Proteomes" id="UP000053647">
    <property type="component" value="Unassembled WGS sequence"/>
</dbReference>
<reference evidence="3 4" key="1">
    <citation type="submission" date="2014-06" db="EMBL/GenBank/DDBJ databases">
        <authorList>
            <consortium name="DOE Joint Genome Institute"/>
            <person name="Kuo A."/>
            <person name="Kohler A."/>
            <person name="Nagy L.G."/>
            <person name="Floudas D."/>
            <person name="Copeland A."/>
            <person name="Barry K.W."/>
            <person name="Cichocki N."/>
            <person name="Veneault-Fourrey C."/>
            <person name="LaButti K."/>
            <person name="Lindquist E.A."/>
            <person name="Lipzen A."/>
            <person name="Lundell T."/>
            <person name="Morin E."/>
            <person name="Murat C."/>
            <person name="Sun H."/>
            <person name="Tunlid A."/>
            <person name="Henrissat B."/>
            <person name="Grigoriev I.V."/>
            <person name="Hibbett D.S."/>
            <person name="Martin F."/>
            <person name="Nordberg H.P."/>
            <person name="Cantor M.N."/>
            <person name="Hua S.X."/>
        </authorList>
    </citation>
    <scope>NUCLEOTIDE SEQUENCE [LARGE SCALE GENOMIC DNA]</scope>
    <source>
        <strain evidence="3 4">ATCC 200175</strain>
    </source>
</reference>
<dbReference type="AlphaFoldDB" id="A0A0C9TS26"/>
<accession>A0A0C9TS26</accession>
<protein>
    <recommendedName>
        <fullName evidence="2">F-box domain-containing protein</fullName>
    </recommendedName>
</protein>
<feature type="region of interest" description="Disordered" evidence="1">
    <location>
        <begin position="1"/>
        <end position="58"/>
    </location>
</feature>
<evidence type="ECO:0000259" key="2">
    <source>
        <dbReference type="PROSITE" id="PS50181"/>
    </source>
</evidence>
<dbReference type="CDD" id="cd09917">
    <property type="entry name" value="F-box_SF"/>
    <property type="match status" value="1"/>
</dbReference>
<feature type="domain" description="F-box" evidence="2">
    <location>
        <begin position="80"/>
        <end position="125"/>
    </location>
</feature>
<evidence type="ECO:0000313" key="4">
    <source>
        <dbReference type="Proteomes" id="UP000053647"/>
    </source>
</evidence>
<dbReference type="SUPFAM" id="SSF81383">
    <property type="entry name" value="F-box domain"/>
    <property type="match status" value="1"/>
</dbReference>
<reference evidence="4" key="2">
    <citation type="submission" date="2015-01" db="EMBL/GenBank/DDBJ databases">
        <title>Evolutionary Origins and Diversification of the Mycorrhizal Mutualists.</title>
        <authorList>
            <consortium name="DOE Joint Genome Institute"/>
            <consortium name="Mycorrhizal Genomics Consortium"/>
            <person name="Kohler A."/>
            <person name="Kuo A."/>
            <person name="Nagy L.G."/>
            <person name="Floudas D."/>
            <person name="Copeland A."/>
            <person name="Barry K.W."/>
            <person name="Cichocki N."/>
            <person name="Veneault-Fourrey C."/>
            <person name="LaButti K."/>
            <person name="Lindquist E.A."/>
            <person name="Lipzen A."/>
            <person name="Lundell T."/>
            <person name="Morin E."/>
            <person name="Murat C."/>
            <person name="Riley R."/>
            <person name="Ohm R."/>
            <person name="Sun H."/>
            <person name="Tunlid A."/>
            <person name="Henrissat B."/>
            <person name="Grigoriev I.V."/>
            <person name="Hibbett D.S."/>
            <person name="Martin F."/>
        </authorList>
    </citation>
    <scope>NUCLEOTIDE SEQUENCE [LARGE SCALE GENOMIC DNA]</scope>
    <source>
        <strain evidence="4">ATCC 200175</strain>
    </source>
</reference>
<dbReference type="InterPro" id="IPR036047">
    <property type="entry name" value="F-box-like_dom_sf"/>
</dbReference>
<feature type="non-terminal residue" evidence="3">
    <location>
        <position position="1"/>
    </location>
</feature>
<feature type="compositionally biased region" description="Polar residues" evidence="1">
    <location>
        <begin position="9"/>
        <end position="19"/>
    </location>
</feature>
<name>A0A0C9TS26_PAXIN</name>
<dbReference type="EMBL" id="KN819402">
    <property type="protein sequence ID" value="KIJ10607.1"/>
    <property type="molecule type" value="Genomic_DNA"/>
</dbReference>
<sequence>CLVTPPSTPESLSVNSSIQHPLKRKLDEDSANHAVAKRQHVSTAQGVESEPLKKPSTLKHCHDNEAEVFAPSKQAHTAPPPSILQLPNELLHKIIGYVPIEGLKAFTQTSSLFKEITALRYFVEADFEVP</sequence>
<gene>
    <name evidence="3" type="ORF">PAXINDRAFT_16442</name>
</gene>
<evidence type="ECO:0000313" key="3">
    <source>
        <dbReference type="EMBL" id="KIJ10607.1"/>
    </source>
</evidence>
<keyword evidence="4" id="KW-1185">Reference proteome</keyword>
<dbReference type="OrthoDB" id="2680945at2759"/>
<dbReference type="HOGENOM" id="CLU_136921_0_0_1"/>
<dbReference type="PROSITE" id="PS50181">
    <property type="entry name" value="FBOX"/>
    <property type="match status" value="1"/>
</dbReference>
<organism evidence="3 4">
    <name type="scientific">Paxillus involutus ATCC 200175</name>
    <dbReference type="NCBI Taxonomy" id="664439"/>
    <lineage>
        <taxon>Eukaryota</taxon>
        <taxon>Fungi</taxon>
        <taxon>Dikarya</taxon>
        <taxon>Basidiomycota</taxon>
        <taxon>Agaricomycotina</taxon>
        <taxon>Agaricomycetes</taxon>
        <taxon>Agaricomycetidae</taxon>
        <taxon>Boletales</taxon>
        <taxon>Paxilineae</taxon>
        <taxon>Paxillaceae</taxon>
        <taxon>Paxillus</taxon>
    </lineage>
</organism>
<dbReference type="InterPro" id="IPR001810">
    <property type="entry name" value="F-box_dom"/>
</dbReference>
<proteinExistence type="predicted"/>
<evidence type="ECO:0000256" key="1">
    <source>
        <dbReference type="SAM" id="MobiDB-lite"/>
    </source>
</evidence>